<proteinExistence type="predicted"/>
<sequence>MKIPEHLRAPAIVFALQAALLAGAALVFLILIPPHG</sequence>
<comment type="caution">
    <text evidence="2">The sequence shown here is derived from an EMBL/GenBank/DDBJ whole genome shotgun (WGS) entry which is preliminary data.</text>
</comment>
<keyword evidence="1" id="KW-0472">Membrane</keyword>
<organism evidence="2 3">
    <name type="scientific">Massilia timonae</name>
    <dbReference type="NCBI Taxonomy" id="47229"/>
    <lineage>
        <taxon>Bacteria</taxon>
        <taxon>Pseudomonadati</taxon>
        <taxon>Pseudomonadota</taxon>
        <taxon>Betaproteobacteria</taxon>
        <taxon>Burkholderiales</taxon>
        <taxon>Oxalobacteraceae</taxon>
        <taxon>Telluria group</taxon>
        <taxon>Massilia</taxon>
    </lineage>
</organism>
<name>A0A1S2NFL6_9BURK</name>
<accession>A0A1S2NFL6</accession>
<reference evidence="2 3" key="1">
    <citation type="submission" date="2014-10" db="EMBL/GenBank/DDBJ databases">
        <authorList>
            <person name="Seo M.-J."/>
            <person name="Seok Y.J."/>
            <person name="Cha I.-T."/>
        </authorList>
    </citation>
    <scope>NUCLEOTIDE SEQUENCE [LARGE SCALE GENOMIC DNA]</scope>
    <source>
        <strain evidence="2 3">NEU</strain>
    </source>
</reference>
<dbReference type="AlphaFoldDB" id="A0A1S2NFL6"/>
<evidence type="ECO:0000313" key="2">
    <source>
        <dbReference type="EMBL" id="OIJ43828.1"/>
    </source>
</evidence>
<evidence type="ECO:0000313" key="3">
    <source>
        <dbReference type="Proteomes" id="UP000180246"/>
    </source>
</evidence>
<feature type="transmembrane region" description="Helical" evidence="1">
    <location>
        <begin position="12"/>
        <end position="32"/>
    </location>
</feature>
<gene>
    <name evidence="2" type="ORF">LO55_4482</name>
</gene>
<evidence type="ECO:0000256" key="1">
    <source>
        <dbReference type="SAM" id="Phobius"/>
    </source>
</evidence>
<dbReference type="EMBL" id="JRYB01000001">
    <property type="protein sequence ID" value="OIJ43828.1"/>
    <property type="molecule type" value="Genomic_DNA"/>
</dbReference>
<protein>
    <submittedName>
        <fullName evidence="2">Putative membrane protein</fullName>
    </submittedName>
</protein>
<keyword evidence="1" id="KW-1133">Transmembrane helix</keyword>
<keyword evidence="1" id="KW-0812">Transmembrane</keyword>
<dbReference type="Proteomes" id="UP000180246">
    <property type="component" value="Unassembled WGS sequence"/>
</dbReference>